<dbReference type="InterPro" id="IPR011048">
    <property type="entry name" value="Haem_d1_sf"/>
</dbReference>
<reference evidence="2 3" key="1">
    <citation type="journal article" date="2018" name="Nat. Biotechnol.">
        <title>A standardized bacterial taxonomy based on genome phylogeny substantially revises the tree of life.</title>
        <authorList>
            <person name="Parks D.H."/>
            <person name="Chuvochina M."/>
            <person name="Waite D.W."/>
            <person name="Rinke C."/>
            <person name="Skarshewski A."/>
            <person name="Chaumeil P.A."/>
            <person name="Hugenholtz P."/>
        </authorList>
    </citation>
    <scope>NUCLEOTIDE SEQUENCE [LARGE SCALE GENOMIC DNA]</scope>
    <source>
        <strain evidence="2">UBA8844</strain>
    </source>
</reference>
<dbReference type="InterPro" id="IPR013211">
    <property type="entry name" value="LVIVD"/>
</dbReference>
<name>A0A3D4V4X8_9BACT</name>
<dbReference type="EMBL" id="DPIY01000004">
    <property type="protein sequence ID" value="HCT56173.1"/>
    <property type="molecule type" value="Genomic_DNA"/>
</dbReference>
<sequence length="698" mass="74463">MMAVWDNARLIFPTGDNSMNLARNLRFVTLATAVVLAAPAMVPTLLGAQQQAAASAAVARLVANPAKVTIRAGESQALTVTAYDAAGNVVADGQVRVVGPRQAFAVSNGQIRAFRAGSYTASATAMGANGPITLDIPVIVSWPALSKLTITADSGRLYTGISIGHKVAGAHADGSPRHGLVATWRSSNPTVASVDRFGTVTGLKAGTAVITAESEGVTATKNYTVATNPVTRIALDIKEDVILTGQVVHLNATARNAAGAVVKDAPITWSYTYIPDDTTAAPGGPGIVDWGRFTPNYPGRFTLLATSGNVTARKVLEAKPRDVVRRITVTGRGEVNTTATSDLWPYAGKDGRDYCLVGTWGGDGYALVFDITNMDNIVKTDSIKIDARTINDVTVSPDGRYGVLAREGASNRVNGVVILDLANPAHPKIASSFDQELTGGVHNMFATNDYLFAISGGQKYVIIDVKDITKPKYVSEYQHPNARIHDLWVHDGIAYSAQGGAGAVMVDVGNGKWGGTIEKPKLINVFAINSGHEIYPYFQKSTGRVYLFLGDEEMNRAGRVWEGTNYRSTLGTPGGVAQTSGGYVHIVDATDPMNPRKVGRYHLEDYGAHDIIVEDDVLYQAYYDGGVRIVDVSGELMGNLADQRREIAVFKPMDPKAFTANASFVMNAMPWKGRVLFTDFNSGLWAAKLEPKTNPVTP</sequence>
<dbReference type="Pfam" id="PF02368">
    <property type="entry name" value="Big_2"/>
    <property type="match status" value="1"/>
</dbReference>
<dbReference type="SUPFAM" id="SSF49373">
    <property type="entry name" value="Invasin/intimin cell-adhesion fragments"/>
    <property type="match status" value="1"/>
</dbReference>
<comment type="caution">
    <text evidence="2">The sequence shown here is derived from an EMBL/GenBank/DDBJ whole genome shotgun (WGS) entry which is preliminary data.</text>
</comment>
<dbReference type="InterPro" id="IPR003343">
    <property type="entry name" value="Big_2"/>
</dbReference>
<dbReference type="SUPFAM" id="SSF51004">
    <property type="entry name" value="C-terminal (heme d1) domain of cytochrome cd1-nitrite reductase"/>
    <property type="match status" value="1"/>
</dbReference>
<evidence type="ECO:0000259" key="1">
    <source>
        <dbReference type="Pfam" id="PF02368"/>
    </source>
</evidence>
<dbReference type="Pfam" id="PF08309">
    <property type="entry name" value="LVIVD"/>
    <property type="match status" value="1"/>
</dbReference>
<dbReference type="InterPro" id="IPR013783">
    <property type="entry name" value="Ig-like_fold"/>
</dbReference>
<protein>
    <recommendedName>
        <fullName evidence="1">BIG2 domain-containing protein</fullName>
    </recommendedName>
</protein>
<dbReference type="Proteomes" id="UP000264071">
    <property type="component" value="Unassembled WGS sequence"/>
</dbReference>
<organism evidence="2 3">
    <name type="scientific">Gemmatimonas aurantiaca</name>
    <dbReference type="NCBI Taxonomy" id="173480"/>
    <lineage>
        <taxon>Bacteria</taxon>
        <taxon>Pseudomonadati</taxon>
        <taxon>Gemmatimonadota</taxon>
        <taxon>Gemmatimonadia</taxon>
        <taxon>Gemmatimonadales</taxon>
        <taxon>Gemmatimonadaceae</taxon>
        <taxon>Gemmatimonas</taxon>
    </lineage>
</organism>
<feature type="domain" description="BIG2" evidence="1">
    <location>
        <begin position="183"/>
        <end position="221"/>
    </location>
</feature>
<proteinExistence type="predicted"/>
<dbReference type="Gene3D" id="2.60.40.1080">
    <property type="match status" value="1"/>
</dbReference>
<evidence type="ECO:0000313" key="2">
    <source>
        <dbReference type="EMBL" id="HCT56173.1"/>
    </source>
</evidence>
<evidence type="ECO:0000313" key="3">
    <source>
        <dbReference type="Proteomes" id="UP000264071"/>
    </source>
</evidence>
<dbReference type="InterPro" id="IPR008964">
    <property type="entry name" value="Invasin/intimin_cell_adhesion"/>
</dbReference>
<gene>
    <name evidence="2" type="ORF">DGD08_03060</name>
</gene>
<dbReference type="AlphaFoldDB" id="A0A3D4V4X8"/>
<accession>A0A3D4V4X8</accession>
<dbReference type="Gene3D" id="2.60.40.10">
    <property type="entry name" value="Immunoglobulins"/>
    <property type="match status" value="1"/>
</dbReference>